<dbReference type="RefSeq" id="WP_241793553.1">
    <property type="nucleotide sequence ID" value="NZ_JALBUU010000044.1"/>
</dbReference>
<keyword evidence="4" id="KW-1185">Reference proteome</keyword>
<dbReference type="InterPro" id="IPR011008">
    <property type="entry name" value="Dimeric_a/b-barrel"/>
</dbReference>
<dbReference type="InterPro" id="IPR051557">
    <property type="entry name" value="NipSnap_domain"/>
</dbReference>
<evidence type="ECO:0000313" key="3">
    <source>
        <dbReference type="EMBL" id="MCI0755688.1"/>
    </source>
</evidence>
<comment type="similarity">
    <text evidence="1">Belongs to the NipSnap family.</text>
</comment>
<organism evidence="3 4">
    <name type="scientific">Teichococcus vastitatis</name>
    <dbReference type="NCBI Taxonomy" id="2307076"/>
    <lineage>
        <taxon>Bacteria</taxon>
        <taxon>Pseudomonadati</taxon>
        <taxon>Pseudomonadota</taxon>
        <taxon>Alphaproteobacteria</taxon>
        <taxon>Acetobacterales</taxon>
        <taxon>Roseomonadaceae</taxon>
        <taxon>Roseomonas</taxon>
    </lineage>
</organism>
<dbReference type="Gene3D" id="3.30.70.100">
    <property type="match status" value="1"/>
</dbReference>
<accession>A0ABS9W8S2</accession>
<dbReference type="SUPFAM" id="SSF54909">
    <property type="entry name" value="Dimeric alpha+beta barrel"/>
    <property type="match status" value="1"/>
</dbReference>
<dbReference type="EMBL" id="JALBUU010000044">
    <property type="protein sequence ID" value="MCI0755688.1"/>
    <property type="molecule type" value="Genomic_DNA"/>
</dbReference>
<dbReference type="Proteomes" id="UP001201985">
    <property type="component" value="Unassembled WGS sequence"/>
</dbReference>
<dbReference type="InterPro" id="IPR012577">
    <property type="entry name" value="NIPSNAP"/>
</dbReference>
<feature type="domain" description="NIPSNAP" evidence="2">
    <location>
        <begin position="17"/>
        <end position="116"/>
    </location>
</feature>
<reference evidence="3 4" key="1">
    <citation type="submission" date="2022-03" db="EMBL/GenBank/DDBJ databases">
        <title>Complete genome analysis of Roseomonas KG 17.1 : a prolific producer of plant growth promoters.</title>
        <authorList>
            <person name="Saadouli I."/>
            <person name="Najjari A."/>
            <person name="Mosbah A."/>
            <person name="Ouzari H.I."/>
        </authorList>
    </citation>
    <scope>NUCLEOTIDE SEQUENCE [LARGE SCALE GENOMIC DNA]</scope>
    <source>
        <strain evidence="3 4">KG17-1</strain>
    </source>
</reference>
<dbReference type="PANTHER" id="PTHR21017">
    <property type="entry name" value="NIPSNAP-RELATED"/>
    <property type="match status" value="1"/>
</dbReference>
<comment type="caution">
    <text evidence="3">The sequence shown here is derived from an EMBL/GenBank/DDBJ whole genome shotgun (WGS) entry which is preliminary data.</text>
</comment>
<proteinExistence type="inferred from homology"/>
<dbReference type="PANTHER" id="PTHR21017:SF17">
    <property type="entry name" value="PROTEIN NIPSNAP"/>
    <property type="match status" value="1"/>
</dbReference>
<evidence type="ECO:0000259" key="2">
    <source>
        <dbReference type="Pfam" id="PF07978"/>
    </source>
</evidence>
<name>A0ABS9W8S2_9PROT</name>
<protein>
    <submittedName>
        <fullName evidence="3">NIPSNAP family protein</fullName>
    </submittedName>
</protein>
<gene>
    <name evidence="3" type="ORF">MON41_18575</name>
</gene>
<dbReference type="Pfam" id="PF07978">
    <property type="entry name" value="NIPSNAP"/>
    <property type="match status" value="1"/>
</dbReference>
<evidence type="ECO:0000313" key="4">
    <source>
        <dbReference type="Proteomes" id="UP001201985"/>
    </source>
</evidence>
<sequence length="119" mass="13408">MGARQPEMEVSALLIDHRTYTVKPGTLKKHMALYAEHGFEVQKRHLGEPLAYLLTETGDVNSYVHIWAYESAADRAQKRAALQADPAWSAYLEKSAAAGYLIRQENKLMLPVPFAPIKR</sequence>
<evidence type="ECO:0000256" key="1">
    <source>
        <dbReference type="ARBA" id="ARBA00005291"/>
    </source>
</evidence>